<proteinExistence type="predicted"/>
<feature type="compositionally biased region" description="Pro residues" evidence="1">
    <location>
        <begin position="127"/>
        <end position="137"/>
    </location>
</feature>
<protein>
    <submittedName>
        <fullName evidence="2">Uncharacterized protein</fullName>
    </submittedName>
</protein>
<evidence type="ECO:0000256" key="1">
    <source>
        <dbReference type="SAM" id="MobiDB-lite"/>
    </source>
</evidence>
<organism evidence="2 3">
    <name type="scientific">Rhodofomes roseus</name>
    <dbReference type="NCBI Taxonomy" id="34475"/>
    <lineage>
        <taxon>Eukaryota</taxon>
        <taxon>Fungi</taxon>
        <taxon>Dikarya</taxon>
        <taxon>Basidiomycota</taxon>
        <taxon>Agaricomycotina</taxon>
        <taxon>Agaricomycetes</taxon>
        <taxon>Polyporales</taxon>
        <taxon>Rhodofomes</taxon>
    </lineage>
</organism>
<comment type="caution">
    <text evidence="2">The sequence shown here is derived from an EMBL/GenBank/DDBJ whole genome shotgun (WGS) entry which is preliminary data.</text>
</comment>
<feature type="region of interest" description="Disordered" evidence="1">
    <location>
        <begin position="82"/>
        <end position="159"/>
    </location>
</feature>
<dbReference type="Proteomes" id="UP000814176">
    <property type="component" value="Unassembled WGS sequence"/>
</dbReference>
<name>A0ABQ8KHX5_9APHY</name>
<dbReference type="RefSeq" id="XP_047779514.1">
    <property type="nucleotide sequence ID" value="XM_047919600.1"/>
</dbReference>
<feature type="compositionally biased region" description="Low complexity" evidence="1">
    <location>
        <begin position="112"/>
        <end position="126"/>
    </location>
</feature>
<feature type="compositionally biased region" description="Basic and acidic residues" evidence="1">
    <location>
        <begin position="138"/>
        <end position="159"/>
    </location>
</feature>
<accession>A0ABQ8KHX5</accession>
<dbReference type="GeneID" id="72000332"/>
<reference evidence="2 3" key="1">
    <citation type="journal article" date="2021" name="Environ. Microbiol.">
        <title>Gene family expansions and transcriptome signatures uncover fungal adaptations to wood decay.</title>
        <authorList>
            <person name="Hage H."/>
            <person name="Miyauchi S."/>
            <person name="Viragh M."/>
            <person name="Drula E."/>
            <person name="Min B."/>
            <person name="Chaduli D."/>
            <person name="Navarro D."/>
            <person name="Favel A."/>
            <person name="Norest M."/>
            <person name="Lesage-Meessen L."/>
            <person name="Balint B."/>
            <person name="Merenyi Z."/>
            <person name="de Eugenio L."/>
            <person name="Morin E."/>
            <person name="Martinez A.T."/>
            <person name="Baldrian P."/>
            <person name="Stursova M."/>
            <person name="Martinez M.J."/>
            <person name="Novotny C."/>
            <person name="Magnuson J.K."/>
            <person name="Spatafora J.W."/>
            <person name="Maurice S."/>
            <person name="Pangilinan J."/>
            <person name="Andreopoulos W."/>
            <person name="LaButti K."/>
            <person name="Hundley H."/>
            <person name="Na H."/>
            <person name="Kuo A."/>
            <person name="Barry K."/>
            <person name="Lipzen A."/>
            <person name="Henrissat B."/>
            <person name="Riley R."/>
            <person name="Ahrendt S."/>
            <person name="Nagy L.G."/>
            <person name="Grigoriev I.V."/>
            <person name="Martin F."/>
            <person name="Rosso M.N."/>
        </authorList>
    </citation>
    <scope>NUCLEOTIDE SEQUENCE [LARGE SCALE GENOMIC DNA]</scope>
    <source>
        <strain evidence="2 3">CIRM-BRFM 1785</strain>
    </source>
</reference>
<sequence>MTSTDMGACVSEISSRRYSTHQQSQRNTRFDTRLHKGDERCLTANTYIHTCIQSIIHEPPASDSSRHIRYTAGTRAWYKMPAETVTDWRTQRSASETSSETYRGEHRPIHPRPTSSPQPATTQPDAAPSPVPLAPARPRPERSRPARWREGGLMRWEHQ</sequence>
<keyword evidence="3" id="KW-1185">Reference proteome</keyword>
<gene>
    <name evidence="2" type="ORF">C8Q71DRAFT_597521</name>
</gene>
<feature type="compositionally biased region" description="Polar residues" evidence="1">
    <location>
        <begin position="87"/>
        <end position="101"/>
    </location>
</feature>
<evidence type="ECO:0000313" key="2">
    <source>
        <dbReference type="EMBL" id="KAH9837345.1"/>
    </source>
</evidence>
<dbReference type="EMBL" id="JADCUA010000009">
    <property type="protein sequence ID" value="KAH9837345.1"/>
    <property type="molecule type" value="Genomic_DNA"/>
</dbReference>
<evidence type="ECO:0000313" key="3">
    <source>
        <dbReference type="Proteomes" id="UP000814176"/>
    </source>
</evidence>